<protein>
    <submittedName>
        <fullName evidence="1">Uncharacterized protein</fullName>
    </submittedName>
</protein>
<comment type="caution">
    <text evidence="1">The sequence shown here is derived from an EMBL/GenBank/DDBJ whole genome shotgun (WGS) entry which is preliminary data.</text>
</comment>
<dbReference type="PATRIC" id="fig|929558.5.peg.2023"/>
<keyword evidence="2" id="KW-1185">Reference proteome</keyword>
<reference evidence="1 2" key="1">
    <citation type="journal article" date="2012" name="Proc. Natl. Acad. Sci. U.S.A.">
        <title>Genome and physiology of a model Epsilonproteobacterium responsible for sulfide detoxification in marine oxygen depletion zones.</title>
        <authorList>
            <person name="Grote J."/>
            <person name="Schott T."/>
            <person name="Bruckner C.G."/>
            <person name="Glockner F.O."/>
            <person name="Jost G."/>
            <person name="Teeling H."/>
            <person name="Labrenz M."/>
            <person name="Jurgens K."/>
        </authorList>
    </citation>
    <scope>NUCLEOTIDE SEQUENCE [LARGE SCALE GENOMIC DNA]</scope>
    <source>
        <strain evidence="1 2">GD1</strain>
    </source>
</reference>
<gene>
    <name evidence="1" type="ORF">SMGD1_2033</name>
</gene>
<dbReference type="AlphaFoldDB" id="B6BJ41"/>
<proteinExistence type="predicted"/>
<dbReference type="Proteomes" id="UP000006431">
    <property type="component" value="Unassembled WGS sequence"/>
</dbReference>
<evidence type="ECO:0000313" key="2">
    <source>
        <dbReference type="Proteomes" id="UP000006431"/>
    </source>
</evidence>
<dbReference type="EMBL" id="AFRZ01000001">
    <property type="protein sequence ID" value="EHP30556.1"/>
    <property type="molecule type" value="Genomic_DNA"/>
</dbReference>
<dbReference type="HOGENOM" id="CLU_3333858_0_0_7"/>
<evidence type="ECO:0000313" key="1">
    <source>
        <dbReference type="EMBL" id="EHP30556.1"/>
    </source>
</evidence>
<name>B6BJ41_SULGG</name>
<sequence length="38" mass="4294">MFQNSGLCGTRFITALLVPNIRVVETFPHHTSLHEAKK</sequence>
<organism evidence="1 2">
    <name type="scientific">Sulfurimonas gotlandica (strain DSM 19862 / JCM 16533 / GD1)</name>
    <dbReference type="NCBI Taxonomy" id="929558"/>
    <lineage>
        <taxon>Bacteria</taxon>
        <taxon>Pseudomonadati</taxon>
        <taxon>Campylobacterota</taxon>
        <taxon>Epsilonproteobacteria</taxon>
        <taxon>Campylobacterales</taxon>
        <taxon>Sulfurimonadaceae</taxon>
        <taxon>Sulfurimonas</taxon>
    </lineage>
</organism>
<accession>B6BJ41</accession>
<accession>H1FWY0</accession>